<accession>A0ABS6EWF3</accession>
<proteinExistence type="predicted"/>
<dbReference type="RefSeq" id="WP_216471255.1">
    <property type="nucleotide sequence ID" value="NZ_JAHLQI010000010.1"/>
</dbReference>
<protein>
    <submittedName>
        <fullName evidence="2">TIM barrel protein</fullName>
    </submittedName>
</protein>
<feature type="domain" description="Xylose isomerase-like TIM barrel" evidence="1">
    <location>
        <begin position="27"/>
        <end position="271"/>
    </location>
</feature>
<dbReference type="InterPro" id="IPR001719">
    <property type="entry name" value="AP_endonuc_2"/>
</dbReference>
<dbReference type="Proteomes" id="UP000783588">
    <property type="component" value="Unassembled WGS sequence"/>
</dbReference>
<keyword evidence="3" id="KW-1185">Reference proteome</keyword>
<reference evidence="2 3" key="1">
    <citation type="submission" date="2021-06" db="EMBL/GenBank/DDBJ databases">
        <authorList>
            <person name="Sun Q."/>
            <person name="Li D."/>
        </authorList>
    </citation>
    <scope>NUCLEOTIDE SEQUENCE [LARGE SCALE GENOMIC DNA]</scope>
    <source>
        <strain evidence="2 3">MSJd-7</strain>
    </source>
</reference>
<dbReference type="Pfam" id="PF01261">
    <property type="entry name" value="AP_endonuc_2"/>
    <property type="match status" value="1"/>
</dbReference>
<dbReference type="InterPro" id="IPR013022">
    <property type="entry name" value="Xyl_isomerase-like_TIM-brl"/>
</dbReference>
<organism evidence="2 3">
    <name type="scientific">Butyricicoccus intestinisimiae</name>
    <dbReference type="NCBI Taxonomy" id="2841509"/>
    <lineage>
        <taxon>Bacteria</taxon>
        <taxon>Bacillati</taxon>
        <taxon>Bacillota</taxon>
        <taxon>Clostridia</taxon>
        <taxon>Eubacteriales</taxon>
        <taxon>Butyricicoccaceae</taxon>
        <taxon>Butyricicoccus</taxon>
    </lineage>
</organism>
<gene>
    <name evidence="2" type="ORF">KQI75_12955</name>
</gene>
<evidence type="ECO:0000313" key="3">
    <source>
        <dbReference type="Proteomes" id="UP000783588"/>
    </source>
</evidence>
<dbReference type="SMART" id="SM00518">
    <property type="entry name" value="AP2Ec"/>
    <property type="match status" value="1"/>
</dbReference>
<sequence>MKTIFGPAGNAVSFTQAGFQATKDAPAWIAAKGLTAYEYQCGRGVRIGSETAGLIGQEAQKHGIQLSLHAPYFINLSTDEAEKKQKNIGYVLESCRAARYMGADRIVVHTGGVGKKRTRDAAMANSRVNVREILAAKEDAGYTDITICLETMGKINVIGTAQEIMELVALDDRLLPCIDFGHLNARTHGEMATREEVAALFDLMEQTIGIERAKIFHSHFSKIEYSKGGEVRHLTFSDEIYGPPFEPIAAETAARGYTPRFICESAGTQAEDAVTMMHIYQNYMKQTG</sequence>
<comment type="caution">
    <text evidence="2">The sequence shown here is derived from an EMBL/GenBank/DDBJ whole genome shotgun (WGS) entry which is preliminary data.</text>
</comment>
<name>A0ABS6EWF3_9FIRM</name>
<dbReference type="PANTHER" id="PTHR21445">
    <property type="entry name" value="ENDONUCLEASE IV ENDODEOXYRIBONUCLEASE IV"/>
    <property type="match status" value="1"/>
</dbReference>
<dbReference type="EMBL" id="JAHLQI010000010">
    <property type="protein sequence ID" value="MBU5491512.1"/>
    <property type="molecule type" value="Genomic_DNA"/>
</dbReference>
<evidence type="ECO:0000259" key="1">
    <source>
        <dbReference type="Pfam" id="PF01261"/>
    </source>
</evidence>
<evidence type="ECO:0000313" key="2">
    <source>
        <dbReference type="EMBL" id="MBU5491512.1"/>
    </source>
</evidence>
<dbReference type="PANTHER" id="PTHR21445:SF0">
    <property type="entry name" value="APURINIC-APYRIMIDINIC ENDONUCLEASE"/>
    <property type="match status" value="1"/>
</dbReference>